<evidence type="ECO:0000313" key="2">
    <source>
        <dbReference type="EMBL" id="KAL3868494.1"/>
    </source>
</evidence>
<evidence type="ECO:0000256" key="1">
    <source>
        <dbReference type="SAM" id="MobiDB-lite"/>
    </source>
</evidence>
<comment type="caution">
    <text evidence="2">The sequence shown here is derived from an EMBL/GenBank/DDBJ whole genome shotgun (WGS) entry which is preliminary data.</text>
</comment>
<dbReference type="InterPro" id="IPR040505">
    <property type="entry name" value="DUF5537"/>
</dbReference>
<keyword evidence="3" id="KW-1185">Reference proteome</keyword>
<name>A0ABD3W3N8_SINWO</name>
<reference evidence="2 3" key="1">
    <citation type="submission" date="2024-11" db="EMBL/GenBank/DDBJ databases">
        <title>Chromosome-level genome assembly of the freshwater bivalve Anodonta woodiana.</title>
        <authorList>
            <person name="Chen X."/>
        </authorList>
    </citation>
    <scope>NUCLEOTIDE SEQUENCE [LARGE SCALE GENOMIC DNA]</scope>
    <source>
        <strain evidence="2">MN2024</strain>
        <tissue evidence="2">Gills</tissue>
    </source>
</reference>
<proteinExistence type="predicted"/>
<dbReference type="Pfam" id="PF17690">
    <property type="entry name" value="DUF5537"/>
    <property type="match status" value="1"/>
</dbReference>
<dbReference type="Proteomes" id="UP001634394">
    <property type="component" value="Unassembled WGS sequence"/>
</dbReference>
<feature type="compositionally biased region" description="Basic and acidic residues" evidence="1">
    <location>
        <begin position="89"/>
        <end position="121"/>
    </location>
</feature>
<gene>
    <name evidence="2" type="ORF">ACJMK2_041295</name>
</gene>
<accession>A0ABD3W3N8</accession>
<feature type="region of interest" description="Disordered" evidence="1">
    <location>
        <begin position="254"/>
        <end position="280"/>
    </location>
</feature>
<protein>
    <submittedName>
        <fullName evidence="2">Uncharacterized protein</fullName>
    </submittedName>
</protein>
<feature type="compositionally biased region" description="Low complexity" evidence="1">
    <location>
        <begin position="124"/>
        <end position="136"/>
    </location>
</feature>
<feature type="compositionally biased region" description="Low complexity" evidence="1">
    <location>
        <begin position="254"/>
        <end position="267"/>
    </location>
</feature>
<feature type="region of interest" description="Disordered" evidence="1">
    <location>
        <begin position="89"/>
        <end position="165"/>
    </location>
</feature>
<organism evidence="2 3">
    <name type="scientific">Sinanodonta woodiana</name>
    <name type="common">Chinese pond mussel</name>
    <name type="synonym">Anodonta woodiana</name>
    <dbReference type="NCBI Taxonomy" id="1069815"/>
    <lineage>
        <taxon>Eukaryota</taxon>
        <taxon>Metazoa</taxon>
        <taxon>Spiralia</taxon>
        <taxon>Lophotrochozoa</taxon>
        <taxon>Mollusca</taxon>
        <taxon>Bivalvia</taxon>
        <taxon>Autobranchia</taxon>
        <taxon>Heteroconchia</taxon>
        <taxon>Palaeoheterodonta</taxon>
        <taxon>Unionida</taxon>
        <taxon>Unionoidea</taxon>
        <taxon>Unionidae</taxon>
        <taxon>Unioninae</taxon>
        <taxon>Sinanodonta</taxon>
    </lineage>
</organism>
<dbReference type="AlphaFoldDB" id="A0ABD3W3N8"/>
<sequence>MDIFSLYAQCFIEGIKEEFTCVETGAKVVMSISIGGMKGASFIYPECPWMFPVRIKTITKVPLSSSTPTAPYSTADILYNNEVSLSQKEDLRQSSFTDSEKNREPASRQKSKEIDTPDNRRPSSKSGSRKSLSIESVTFDREDSLKSSTLPPPKGTNHFRPNGIRNNVLKGEPLFNTRSSMTVSSSGEVVYLPTSYLPDKLTNEKQDLMSGRPYIKDTRKLLEIVSMQLQRGREADDLIAMGSLWSPNQTSISLLSHHQSQSQSALHPGTQPPHHQRSSYTNTMSAGLVNISNSLSSKSLSLNTNSMQPPISTAPTSMTLQRKLPSNGIKPIMVQNNLSGLRSIKEKKEEDAKYSDPLTGATPQFLQRVQELQALEGETIRWERTKKIKKKKQDRDS</sequence>
<dbReference type="EMBL" id="JBJQND010000008">
    <property type="protein sequence ID" value="KAL3868494.1"/>
    <property type="molecule type" value="Genomic_DNA"/>
</dbReference>
<evidence type="ECO:0000313" key="3">
    <source>
        <dbReference type="Proteomes" id="UP001634394"/>
    </source>
</evidence>